<name>A0A8H2WB70_9AGAM</name>
<dbReference type="InterPro" id="IPR056884">
    <property type="entry name" value="NPHP3-like_N"/>
</dbReference>
<dbReference type="Pfam" id="PF24883">
    <property type="entry name" value="NPHP3_N"/>
    <property type="match status" value="1"/>
</dbReference>
<accession>A0A8H2WB70</accession>
<dbReference type="PROSITE" id="PS50837">
    <property type="entry name" value="NACHT"/>
    <property type="match status" value="1"/>
</dbReference>
<dbReference type="InterPro" id="IPR027417">
    <property type="entry name" value="P-loop_NTPase"/>
</dbReference>
<evidence type="ECO:0000259" key="4">
    <source>
        <dbReference type="PROSITE" id="PS50837"/>
    </source>
</evidence>
<gene>
    <name evidence="5" type="ORF">RDB_LOCUS14490</name>
</gene>
<evidence type="ECO:0000256" key="1">
    <source>
        <dbReference type="ARBA" id="ARBA00022737"/>
    </source>
</evidence>
<dbReference type="Gene3D" id="3.40.50.300">
    <property type="entry name" value="P-loop containing nucleotide triphosphate hydrolases"/>
    <property type="match status" value="1"/>
</dbReference>
<keyword evidence="1" id="KW-0677">Repeat</keyword>
<keyword evidence="2" id="KW-0175">Coiled coil</keyword>
<dbReference type="SUPFAM" id="SSF52540">
    <property type="entry name" value="P-loop containing nucleoside triphosphate hydrolases"/>
    <property type="match status" value="1"/>
</dbReference>
<feature type="compositionally biased region" description="Low complexity" evidence="3">
    <location>
        <begin position="40"/>
        <end position="56"/>
    </location>
</feature>
<proteinExistence type="predicted"/>
<dbReference type="Proteomes" id="UP000663843">
    <property type="component" value="Unassembled WGS sequence"/>
</dbReference>
<evidence type="ECO:0000256" key="2">
    <source>
        <dbReference type="SAM" id="Coils"/>
    </source>
</evidence>
<comment type="caution">
    <text evidence="5">The sequence shown here is derived from an EMBL/GenBank/DDBJ whole genome shotgun (WGS) entry which is preliminary data.</text>
</comment>
<feature type="compositionally biased region" description="Basic and acidic residues" evidence="3">
    <location>
        <begin position="25"/>
        <end position="34"/>
    </location>
</feature>
<sequence length="782" mass="87998">MDPDESNSKRKRPDLEPTSLGRWLHPGDRGEWRGSKKARSVSGSRSPSPSGASNSNEAGTSEPGRISRNSRGLARLLPRSRERNSTSTRSPSPQPPYAISRDPVAMNATSIRNLTGTTRSGLEEAFRKLRIVTDTICPPLCSAIDDLTACLHVFEAATNNRQEYNDLTDELKRLVEQLIRYLHTSPSDDIADSISSISEAIRKEIESIGARQCRGGMRRILDTSGDDEDLRRRYRRIKQLFQQILGEASMSTWSITSEHYINTQLESLHPAKLARFDSTLATEINRRTCTESTRTRILQESLAWTEDPNGAKIYWMNGMAGTGKTTIATTLCTALGARRQLAASFFCTRTSPECREAKRIVPTIAYQFSRKSTPFRSALCKALKEDPDISTGSISSQFELLLKRPLMAVNDKLPDNLVMVIDALDECTDPHIVELFLNLVFRSLANLPIKLYLTSRPEPAIRNKMLSESERARSILYLHEIEKSLVQADIELFLKEELEFMSPADFDIRKLAEHAGNLFIYAATAVRYIRPMGKAVNSQARLLSILATNTESKQKLSRLDELYATILATAIDDQDLEPEEQTSIRLVLWTVVCACEPILIETLSVLCGLNNKITTINALQPLRSVLHVSDHSNLVTTLHASFPDYMLDQERSGVFFCDRAVHGQLLAQRCFEIMKAQLRFNICSIKSSFIPDREIPDLKDRIADKISEELFYASRFWVDHLSQASTIQTLSSITSEFLSKQLLFWMEVLNLKKCLAAGVTIINKLNKWPLRVCVSKPTRTGF</sequence>
<evidence type="ECO:0000313" key="6">
    <source>
        <dbReference type="Proteomes" id="UP000663843"/>
    </source>
</evidence>
<reference evidence="5" key="1">
    <citation type="submission" date="2021-01" db="EMBL/GenBank/DDBJ databases">
        <authorList>
            <person name="Kaushik A."/>
        </authorList>
    </citation>
    <scope>NUCLEOTIDE SEQUENCE</scope>
    <source>
        <strain evidence="5">AG2-2IIIB</strain>
    </source>
</reference>
<protein>
    <recommendedName>
        <fullName evidence="4">NACHT domain-containing protein</fullName>
    </recommendedName>
</protein>
<evidence type="ECO:0000313" key="5">
    <source>
        <dbReference type="EMBL" id="CAE6364369.1"/>
    </source>
</evidence>
<dbReference type="InterPro" id="IPR007111">
    <property type="entry name" value="NACHT_NTPase"/>
</dbReference>
<feature type="coiled-coil region" evidence="2">
    <location>
        <begin position="154"/>
        <end position="184"/>
    </location>
</feature>
<dbReference type="AlphaFoldDB" id="A0A8H2WB70"/>
<dbReference type="EMBL" id="CAJMWT010000929">
    <property type="protein sequence ID" value="CAE6364369.1"/>
    <property type="molecule type" value="Genomic_DNA"/>
</dbReference>
<feature type="region of interest" description="Disordered" evidence="3">
    <location>
        <begin position="1"/>
        <end position="104"/>
    </location>
</feature>
<dbReference type="PANTHER" id="PTHR10039:SF17">
    <property type="entry name" value="FUNGAL STAND N-TERMINAL GOODBYE DOMAIN-CONTAINING PROTEIN-RELATED"/>
    <property type="match status" value="1"/>
</dbReference>
<evidence type="ECO:0000256" key="3">
    <source>
        <dbReference type="SAM" id="MobiDB-lite"/>
    </source>
</evidence>
<feature type="domain" description="NACHT" evidence="4">
    <location>
        <begin position="312"/>
        <end position="457"/>
    </location>
</feature>
<dbReference type="PANTHER" id="PTHR10039">
    <property type="entry name" value="AMELOGENIN"/>
    <property type="match status" value="1"/>
</dbReference>
<organism evidence="5 6">
    <name type="scientific">Rhizoctonia solani</name>
    <dbReference type="NCBI Taxonomy" id="456999"/>
    <lineage>
        <taxon>Eukaryota</taxon>
        <taxon>Fungi</taxon>
        <taxon>Dikarya</taxon>
        <taxon>Basidiomycota</taxon>
        <taxon>Agaricomycotina</taxon>
        <taxon>Agaricomycetes</taxon>
        <taxon>Cantharellales</taxon>
        <taxon>Ceratobasidiaceae</taxon>
        <taxon>Rhizoctonia</taxon>
    </lineage>
</organism>